<reference evidence="2 3" key="1">
    <citation type="submission" date="2019-03" db="EMBL/GenBank/DDBJ databases">
        <title>Genomic Encyclopedia of Archaeal and Bacterial Type Strains, Phase II (KMG-II): from individual species to whole genera.</title>
        <authorList>
            <person name="Goeker M."/>
        </authorList>
    </citation>
    <scope>NUCLEOTIDE SEQUENCE [LARGE SCALE GENOMIC DNA]</scope>
    <source>
        <strain evidence="2 3">DSM 19035</strain>
    </source>
</reference>
<organism evidence="2 3">
    <name type="scientific">Pedobacter metabolipauper</name>
    <dbReference type="NCBI Taxonomy" id="425513"/>
    <lineage>
        <taxon>Bacteria</taxon>
        <taxon>Pseudomonadati</taxon>
        <taxon>Bacteroidota</taxon>
        <taxon>Sphingobacteriia</taxon>
        <taxon>Sphingobacteriales</taxon>
        <taxon>Sphingobacteriaceae</taxon>
        <taxon>Pedobacter</taxon>
    </lineage>
</organism>
<evidence type="ECO:0000313" key="2">
    <source>
        <dbReference type="EMBL" id="TDQ06545.1"/>
    </source>
</evidence>
<keyword evidence="1" id="KW-0472">Membrane</keyword>
<evidence type="ECO:0000256" key="1">
    <source>
        <dbReference type="SAM" id="Phobius"/>
    </source>
</evidence>
<evidence type="ECO:0000313" key="3">
    <source>
        <dbReference type="Proteomes" id="UP000295620"/>
    </source>
</evidence>
<keyword evidence="1" id="KW-0812">Transmembrane</keyword>
<dbReference type="EMBL" id="SNYC01000008">
    <property type="protein sequence ID" value="TDQ06545.1"/>
    <property type="molecule type" value="Genomic_DNA"/>
</dbReference>
<dbReference type="AlphaFoldDB" id="A0A4R6SQQ9"/>
<feature type="transmembrane region" description="Helical" evidence="1">
    <location>
        <begin position="173"/>
        <end position="190"/>
    </location>
</feature>
<accession>A0A4R6SQQ9</accession>
<dbReference type="OrthoDB" id="797126at2"/>
<sequence>MKEKRLYIQITGNSERISDHEDFIDYSALVTNLYTFYLPIVLIIKTQKLIIEFSNETNALLISPKEIGESIYTIAETFPFDLFKTCASAKKIELLVDHSYECLLKLYKHLRLDLTNVDFAHHLIKENNNKLSLKLCGGLKHNKNRTFSAIVTAGHFIGYTLIQIAFLDDHHKVIKILPLFKTAPVYFFYYRLAKSAKWMNNDVFEIFNDSKEFCIQVNLNGDYRIIYNPKDRNSEDIREEIRFIAKEVLVQI</sequence>
<name>A0A4R6SQQ9_9SPHI</name>
<keyword evidence="3" id="KW-1185">Reference proteome</keyword>
<gene>
    <name evidence="2" type="ORF">ATK78_4201</name>
</gene>
<feature type="transmembrane region" description="Helical" evidence="1">
    <location>
        <begin position="147"/>
        <end position="167"/>
    </location>
</feature>
<dbReference type="Proteomes" id="UP000295620">
    <property type="component" value="Unassembled WGS sequence"/>
</dbReference>
<protein>
    <submittedName>
        <fullName evidence="2">Uncharacterized protein</fullName>
    </submittedName>
</protein>
<comment type="caution">
    <text evidence="2">The sequence shown here is derived from an EMBL/GenBank/DDBJ whole genome shotgun (WGS) entry which is preliminary data.</text>
</comment>
<keyword evidence="1" id="KW-1133">Transmembrane helix</keyword>
<dbReference type="RefSeq" id="WP_133578005.1">
    <property type="nucleotide sequence ID" value="NZ_SNYC01000008.1"/>
</dbReference>
<proteinExistence type="predicted"/>